<evidence type="ECO:0000256" key="1">
    <source>
        <dbReference type="ARBA" id="ARBA00004651"/>
    </source>
</evidence>
<dbReference type="InterPro" id="IPR011701">
    <property type="entry name" value="MFS"/>
</dbReference>
<feature type="transmembrane region" description="Helical" evidence="7">
    <location>
        <begin position="363"/>
        <end position="388"/>
    </location>
</feature>
<dbReference type="Gene3D" id="1.20.1250.20">
    <property type="entry name" value="MFS general substrate transporter like domains"/>
    <property type="match status" value="1"/>
</dbReference>
<evidence type="ECO:0000256" key="3">
    <source>
        <dbReference type="ARBA" id="ARBA00022475"/>
    </source>
</evidence>
<sequence length="514" mass="55138">MTSVASHSVPRIKNRGAITACVILAVIMQALDTTIANVALPYIQGSVSASADQVNWVLTSYIVAAAIMTPPSGFLAARFGRKNVLLAAIAGFVFASILCGLAQSLPQIVAFRLLQGFFGASLVPLSQGILLDIYNPEERGSAMALFGISVMVGPVLGPVIGGWLTDNMSWRWVFYINVPIGALAFVGIVTFVSETSKDAGSKLDWFGFGMMSLFIASLQLFLDRGEQLDWFSSGEILIEAIVCGSAFYLLLVHTLTANKSFVNPRLFLDQNFAVSMIFIFVVGITYLASLALMTPYLQTLMGYPVVTAGIVMGPRGLGTMVCMFIVGRLIGKVDTRLLLLAGLGLTAWAMYDMTGWTPDVAQWTIMQVGFVQGAGLGFLFVPLTTMAFSTLPAHMRGDGTGLYNLSRNIGSSVGISLVTTLITENIQKNHESIAAYVTPFNRGFDNPVIQSTMSPLTATGRAALDGSITLQSTIIAYMDDFKLLMLLSIAAMPLVLMLKKPAKPAEVDHSAVME</sequence>
<dbReference type="RefSeq" id="WP_302077412.1">
    <property type="nucleotide sequence ID" value="NZ_JAUKWQ010000004.1"/>
</dbReference>
<keyword evidence="5 7" id="KW-1133">Transmembrane helix</keyword>
<keyword evidence="3" id="KW-1003">Cell membrane</keyword>
<keyword evidence="4 7" id="KW-0812">Transmembrane</keyword>
<feature type="transmembrane region" description="Helical" evidence="7">
    <location>
        <begin position="272"/>
        <end position="293"/>
    </location>
</feature>
<evidence type="ECO:0000313" key="10">
    <source>
        <dbReference type="Proteomes" id="UP001169006"/>
    </source>
</evidence>
<keyword evidence="6 7" id="KW-0472">Membrane</keyword>
<gene>
    <name evidence="9" type="ORF">Q2T52_14090</name>
</gene>
<evidence type="ECO:0000256" key="6">
    <source>
        <dbReference type="ARBA" id="ARBA00023136"/>
    </source>
</evidence>
<evidence type="ECO:0000256" key="7">
    <source>
        <dbReference type="SAM" id="Phobius"/>
    </source>
</evidence>
<keyword evidence="10" id="KW-1185">Reference proteome</keyword>
<proteinExistence type="predicted"/>
<evidence type="ECO:0000256" key="2">
    <source>
        <dbReference type="ARBA" id="ARBA00022448"/>
    </source>
</evidence>
<dbReference type="NCBIfam" id="TIGR00711">
    <property type="entry name" value="efflux_EmrB"/>
    <property type="match status" value="1"/>
</dbReference>
<name>A0ABT8SYU8_9HYPH</name>
<feature type="transmembrane region" description="Helical" evidence="7">
    <location>
        <begin position="21"/>
        <end position="44"/>
    </location>
</feature>
<dbReference type="EMBL" id="JAUKWQ010000004">
    <property type="protein sequence ID" value="MDO1583218.1"/>
    <property type="molecule type" value="Genomic_DNA"/>
</dbReference>
<dbReference type="Pfam" id="PF07690">
    <property type="entry name" value="MFS_1"/>
    <property type="match status" value="1"/>
</dbReference>
<dbReference type="PRINTS" id="PR01036">
    <property type="entry name" value="TCRTETB"/>
</dbReference>
<feature type="transmembrane region" description="Helical" evidence="7">
    <location>
        <begin position="333"/>
        <end position="351"/>
    </location>
</feature>
<evidence type="ECO:0000259" key="8">
    <source>
        <dbReference type="PROSITE" id="PS50850"/>
    </source>
</evidence>
<dbReference type="CDD" id="cd17503">
    <property type="entry name" value="MFS_LmrB_MDR_like"/>
    <property type="match status" value="1"/>
</dbReference>
<feature type="transmembrane region" description="Helical" evidence="7">
    <location>
        <begin position="142"/>
        <end position="160"/>
    </location>
</feature>
<comment type="subcellular location">
    <subcellularLocation>
        <location evidence="1">Cell membrane</location>
        <topology evidence="1">Multi-pass membrane protein</topology>
    </subcellularLocation>
</comment>
<accession>A0ABT8SYU8</accession>
<feature type="transmembrane region" description="Helical" evidence="7">
    <location>
        <begin position="109"/>
        <end position="130"/>
    </location>
</feature>
<keyword evidence="2" id="KW-0813">Transport</keyword>
<evidence type="ECO:0000313" key="9">
    <source>
        <dbReference type="EMBL" id="MDO1583218.1"/>
    </source>
</evidence>
<feature type="transmembrane region" description="Helical" evidence="7">
    <location>
        <begin position="481"/>
        <end position="498"/>
    </location>
</feature>
<dbReference type="InterPro" id="IPR036259">
    <property type="entry name" value="MFS_trans_sf"/>
</dbReference>
<feature type="transmembrane region" description="Helical" evidence="7">
    <location>
        <begin position="205"/>
        <end position="222"/>
    </location>
</feature>
<dbReference type="PANTHER" id="PTHR23501">
    <property type="entry name" value="MAJOR FACILITATOR SUPERFAMILY"/>
    <property type="match status" value="1"/>
</dbReference>
<feature type="transmembrane region" description="Helical" evidence="7">
    <location>
        <begin position="84"/>
        <end position="103"/>
    </location>
</feature>
<dbReference type="InterPro" id="IPR020846">
    <property type="entry name" value="MFS_dom"/>
</dbReference>
<reference evidence="9" key="1">
    <citation type="journal article" date="2015" name="Int. J. Syst. Evol. Microbiol.">
        <title>Rhizobium oryzicola sp. nov., potential plant-growth-promoting endophytic bacteria isolated from rice roots.</title>
        <authorList>
            <person name="Zhang X.X."/>
            <person name="Gao J.S."/>
            <person name="Cao Y.H."/>
            <person name="Sheirdil R.A."/>
            <person name="Wang X.C."/>
            <person name="Zhang L."/>
        </authorList>
    </citation>
    <scope>NUCLEOTIDE SEQUENCE</scope>
    <source>
        <strain evidence="9">05753</strain>
    </source>
</reference>
<dbReference type="PANTHER" id="PTHR23501:SF174">
    <property type="entry name" value="MULTIDRUG EXPORT PROTEIN EMRB-RELATED"/>
    <property type="match status" value="1"/>
</dbReference>
<feature type="transmembrane region" description="Helical" evidence="7">
    <location>
        <begin position="228"/>
        <end position="251"/>
    </location>
</feature>
<organism evidence="9 10">
    <name type="scientific">Rhizobium oryzicola</name>
    <dbReference type="NCBI Taxonomy" id="1232668"/>
    <lineage>
        <taxon>Bacteria</taxon>
        <taxon>Pseudomonadati</taxon>
        <taxon>Pseudomonadota</taxon>
        <taxon>Alphaproteobacteria</taxon>
        <taxon>Hyphomicrobiales</taxon>
        <taxon>Rhizobiaceae</taxon>
        <taxon>Rhizobium/Agrobacterium group</taxon>
        <taxon>Rhizobium</taxon>
    </lineage>
</organism>
<dbReference type="Proteomes" id="UP001169006">
    <property type="component" value="Unassembled WGS sequence"/>
</dbReference>
<feature type="transmembrane region" description="Helical" evidence="7">
    <location>
        <begin position="56"/>
        <end position="77"/>
    </location>
</feature>
<evidence type="ECO:0000256" key="5">
    <source>
        <dbReference type="ARBA" id="ARBA00022989"/>
    </source>
</evidence>
<protein>
    <submittedName>
        <fullName evidence="9">DHA2 family efflux MFS transporter permease subunit</fullName>
    </submittedName>
</protein>
<feature type="transmembrane region" description="Helical" evidence="7">
    <location>
        <begin position="305"/>
        <end position="326"/>
    </location>
</feature>
<feature type="domain" description="Major facilitator superfamily (MFS) profile" evidence="8">
    <location>
        <begin position="18"/>
        <end position="503"/>
    </location>
</feature>
<feature type="transmembrane region" description="Helical" evidence="7">
    <location>
        <begin position="172"/>
        <end position="193"/>
    </location>
</feature>
<evidence type="ECO:0000256" key="4">
    <source>
        <dbReference type="ARBA" id="ARBA00022692"/>
    </source>
</evidence>
<dbReference type="PROSITE" id="PS50850">
    <property type="entry name" value="MFS"/>
    <property type="match status" value="1"/>
</dbReference>
<dbReference type="Gene3D" id="1.20.1720.10">
    <property type="entry name" value="Multidrug resistance protein D"/>
    <property type="match status" value="1"/>
</dbReference>
<reference evidence="9" key="2">
    <citation type="submission" date="2023-07" db="EMBL/GenBank/DDBJ databases">
        <authorList>
            <person name="Sun H."/>
        </authorList>
    </citation>
    <scope>NUCLEOTIDE SEQUENCE</scope>
    <source>
        <strain evidence="9">05753</strain>
    </source>
</reference>
<dbReference type="SUPFAM" id="SSF103473">
    <property type="entry name" value="MFS general substrate transporter"/>
    <property type="match status" value="1"/>
</dbReference>
<dbReference type="InterPro" id="IPR004638">
    <property type="entry name" value="EmrB-like"/>
</dbReference>
<comment type="caution">
    <text evidence="9">The sequence shown here is derived from an EMBL/GenBank/DDBJ whole genome shotgun (WGS) entry which is preliminary data.</text>
</comment>